<dbReference type="EMBL" id="MN740451">
    <property type="protein sequence ID" value="QHU27137.1"/>
    <property type="molecule type" value="Genomic_DNA"/>
</dbReference>
<protein>
    <submittedName>
        <fullName evidence="1">Uncharacterized protein</fullName>
    </submittedName>
</protein>
<name>A0A6C0L9N7_9ZZZZ</name>
<sequence>MRAINTHSHTNRRPLLRCNSAPDITALYNTTVYTSLVTASATKDIIPYNKYKSIIFNRYKRNIYLRSKEKYTFDENK</sequence>
<organism evidence="1">
    <name type="scientific">viral metagenome</name>
    <dbReference type="NCBI Taxonomy" id="1070528"/>
    <lineage>
        <taxon>unclassified sequences</taxon>
        <taxon>metagenomes</taxon>
        <taxon>organismal metagenomes</taxon>
    </lineage>
</organism>
<reference evidence="1" key="1">
    <citation type="journal article" date="2020" name="Nature">
        <title>Giant virus diversity and host interactions through global metagenomics.</title>
        <authorList>
            <person name="Schulz F."/>
            <person name="Roux S."/>
            <person name="Paez-Espino D."/>
            <person name="Jungbluth S."/>
            <person name="Walsh D.A."/>
            <person name="Denef V.J."/>
            <person name="McMahon K.D."/>
            <person name="Konstantinidis K.T."/>
            <person name="Eloe-Fadrosh E.A."/>
            <person name="Kyrpides N.C."/>
            <person name="Woyke T."/>
        </authorList>
    </citation>
    <scope>NUCLEOTIDE SEQUENCE</scope>
    <source>
        <strain evidence="1">GVMAG-M-3300027763-16</strain>
    </source>
</reference>
<proteinExistence type="predicted"/>
<evidence type="ECO:0000313" key="1">
    <source>
        <dbReference type="EMBL" id="QHU27137.1"/>
    </source>
</evidence>
<accession>A0A6C0L9N7</accession>
<dbReference type="AlphaFoldDB" id="A0A6C0L9N7"/>